<dbReference type="Proteomes" id="UP001153365">
    <property type="component" value="Unassembled WGS sequence"/>
</dbReference>
<name>A0AAV0BP63_PHAPC</name>
<evidence type="ECO:0000313" key="1">
    <source>
        <dbReference type="EMBL" id="CAH7689078.1"/>
    </source>
</evidence>
<gene>
    <name evidence="1" type="ORF">PPACK8108_LOCUS24142</name>
</gene>
<comment type="caution">
    <text evidence="1">The sequence shown here is derived from an EMBL/GenBank/DDBJ whole genome shotgun (WGS) entry which is preliminary data.</text>
</comment>
<dbReference type="EMBL" id="CALTRL010006042">
    <property type="protein sequence ID" value="CAH7689078.1"/>
    <property type="molecule type" value="Genomic_DNA"/>
</dbReference>
<accession>A0AAV0BP63</accession>
<evidence type="ECO:0000313" key="2">
    <source>
        <dbReference type="Proteomes" id="UP001153365"/>
    </source>
</evidence>
<proteinExistence type="predicted"/>
<reference evidence="1" key="1">
    <citation type="submission" date="2022-06" db="EMBL/GenBank/DDBJ databases">
        <authorList>
            <consortium name="SYNGENTA / RWTH Aachen University"/>
        </authorList>
    </citation>
    <scope>NUCLEOTIDE SEQUENCE</scope>
</reference>
<protein>
    <submittedName>
        <fullName evidence="1">Uncharacterized protein</fullName>
    </submittedName>
</protein>
<organism evidence="1 2">
    <name type="scientific">Phakopsora pachyrhizi</name>
    <name type="common">Asian soybean rust disease fungus</name>
    <dbReference type="NCBI Taxonomy" id="170000"/>
    <lineage>
        <taxon>Eukaryota</taxon>
        <taxon>Fungi</taxon>
        <taxon>Dikarya</taxon>
        <taxon>Basidiomycota</taxon>
        <taxon>Pucciniomycotina</taxon>
        <taxon>Pucciniomycetes</taxon>
        <taxon>Pucciniales</taxon>
        <taxon>Phakopsoraceae</taxon>
        <taxon>Phakopsora</taxon>
    </lineage>
</organism>
<sequence>MISSPPSASSSSQTQQPKQIVSNLLRIACRFNSTFTQNPPFKRAAKLMSANSDFMSLLELWRYKIYDFKMILSVILSSSTDQWLYQSE</sequence>
<dbReference type="AlphaFoldDB" id="A0AAV0BP63"/>
<keyword evidence="2" id="KW-1185">Reference proteome</keyword>